<keyword evidence="1" id="KW-0175">Coiled coil</keyword>
<feature type="compositionally biased region" description="Basic and acidic residues" evidence="2">
    <location>
        <begin position="906"/>
        <end position="919"/>
    </location>
</feature>
<organism evidence="4 5">
    <name type="scientific">Purpureocillium lilacinum</name>
    <name type="common">Paecilomyces lilacinus</name>
    <dbReference type="NCBI Taxonomy" id="33203"/>
    <lineage>
        <taxon>Eukaryota</taxon>
        <taxon>Fungi</taxon>
        <taxon>Dikarya</taxon>
        <taxon>Ascomycota</taxon>
        <taxon>Pezizomycotina</taxon>
        <taxon>Sordariomycetes</taxon>
        <taxon>Hypocreomycetidae</taxon>
        <taxon>Hypocreales</taxon>
        <taxon>Ophiocordycipitaceae</taxon>
        <taxon>Purpureocillium</taxon>
    </lineage>
</organism>
<evidence type="ECO:0000259" key="3">
    <source>
        <dbReference type="Pfam" id="PF19343"/>
    </source>
</evidence>
<feature type="coiled-coil region" evidence="1">
    <location>
        <begin position="632"/>
        <end position="659"/>
    </location>
</feature>
<dbReference type="Gene3D" id="3.15.10.10">
    <property type="entry name" value="Bactericidal permeability-increasing protein, domain 1"/>
    <property type="match status" value="1"/>
</dbReference>
<feature type="domain" description="HAM1-like N-terminal" evidence="3">
    <location>
        <begin position="218"/>
        <end position="577"/>
    </location>
</feature>
<accession>A0A2U3ENN7</accession>
<dbReference type="PANTHER" id="PTHR31138">
    <property type="entry name" value="CHROMOSOME 19, WHOLE GENOME SHOTGUN SEQUENCE"/>
    <property type="match status" value="1"/>
</dbReference>
<dbReference type="EMBL" id="LCWV01000001">
    <property type="protein sequence ID" value="PWI76118.1"/>
    <property type="molecule type" value="Genomic_DNA"/>
</dbReference>
<name>A0A2U3ENN7_PURLI</name>
<feature type="compositionally biased region" description="Basic residues" evidence="2">
    <location>
        <begin position="887"/>
        <end position="899"/>
    </location>
</feature>
<dbReference type="PANTHER" id="PTHR31138:SF4">
    <property type="entry name" value="DUF5923 DOMAIN-CONTAINING PROTEIN"/>
    <property type="match status" value="1"/>
</dbReference>
<comment type="caution">
    <text evidence="4">The sequence shown here is derived from an EMBL/GenBank/DDBJ whole genome shotgun (WGS) entry which is preliminary data.</text>
</comment>
<dbReference type="InterPro" id="IPR045967">
    <property type="entry name" value="HAM1-like_N"/>
</dbReference>
<dbReference type="GO" id="GO:0008289">
    <property type="term" value="F:lipid binding"/>
    <property type="evidence" value="ECO:0007669"/>
    <property type="project" value="InterPro"/>
</dbReference>
<dbReference type="SUPFAM" id="SSF55394">
    <property type="entry name" value="Bactericidal permeability-increasing protein, BPI"/>
    <property type="match status" value="1"/>
</dbReference>
<evidence type="ECO:0000313" key="4">
    <source>
        <dbReference type="EMBL" id="PWI76118.1"/>
    </source>
</evidence>
<dbReference type="Pfam" id="PF19343">
    <property type="entry name" value="HAM1_N"/>
    <property type="match status" value="1"/>
</dbReference>
<evidence type="ECO:0000256" key="1">
    <source>
        <dbReference type="SAM" id="Coils"/>
    </source>
</evidence>
<reference evidence="4 5" key="1">
    <citation type="journal article" date="2016" name="Front. Microbiol.">
        <title>Genome and transcriptome sequences reveal the specific parasitism of the nematophagous Purpureocillium lilacinum 36-1.</title>
        <authorList>
            <person name="Xie J."/>
            <person name="Li S."/>
            <person name="Mo C."/>
            <person name="Xiao X."/>
            <person name="Peng D."/>
            <person name="Wang G."/>
            <person name="Xiao Y."/>
        </authorList>
    </citation>
    <scope>NUCLEOTIDE SEQUENCE [LARGE SCALE GENOMIC DNA]</scope>
    <source>
        <strain evidence="4 5">36-1</strain>
    </source>
</reference>
<gene>
    <name evidence="4" type="ORF">PCL_03312</name>
</gene>
<proteinExistence type="predicted"/>
<sequence>MLTWFGLVKSHRRDGEREPLLPQYNDETAREARLHEKLHTYQMLRAMSQGYMPSNEQVVLQLRSLLSADILNPDTQELSSSGRALTSSTKLWLTQFIKVLQHKNSEDQIQDFIWYLSKARLDIDTRDLGVKAAASKAKADASATLASLRTVGSLLLTNSDFRIFLDDLGTVGKEVFRDTAFTLADVSKEAGQQLAPATEATDALSAQGGSTHTVPSNQDLEDQVQEVAQVVSSGAAEVASEAGHSLSEHVTGSEGKALVHRLKQTVVQLRKRRDYSESVSTLALLLQRYLAAYARLASDTVQAVEEDVGTNEDADLAVRNFWRFLTSLGNQERWKQVEASFDKVVEAGRSDPNFEKMVQEIATLVQDMLTDPDFFDNAEQRFNDLRNRSKETTSRSSIADSVDELLTHLRLALRSVTEDEDMQKLLRISKRIAALLSPQGSYKNDDLVQDSINTFVPLVVQAIQYVPIPRLEVSTPAVDLLLENLILEPGRTINHSSFLPYRLQISTQNDFAVQKGLFRTTSSMASVVRVKISGLSIAADDLGYWVKLHSGLLRIMDQGLVSFHLDERGIDITLDIEIGRNRIEELVSLRSVKVDVHHLNYKLSDSKFSWIAWLLKPLIRPIVRKALELKVAAAIEQGLRTLNRELVFARERLRATRIANPNDLWTFLRAVAARLTPAPDPDLDARVGVRPGRDVFRGRYAPGSLVKLWDDEGRDAPQRVLEYERGRLRGVLWFVQTTPACKYKYGEWLGTLAAVCVMSSPSRQPRDGASEPLGRSASHWGGFVSASMPVCRGREAPVFPDAREEGAKEGVVVWMRWQGEERERETHTREGAVFSFLSNSRAADSDADADAEADADADAGAGCKMEMQMQQQQTNKGRVANAQHQDQHRHQKWHHRHKAAAAVEAPARRDTTTDEDGHPRAHARAGRRRYPACVVVRVRAKSESVVLKRVCLSGRDEAHGWWCGIGDWRGAGVHTYGGADGPVVLCVLCDDDRFTKAGKQASGWTAGARTNDATTTTAADQAQPIAWRRVRARARALRLGGLPRKWLAAETSNRAGDDVDGDDDGMG</sequence>
<evidence type="ECO:0000256" key="2">
    <source>
        <dbReference type="SAM" id="MobiDB-lite"/>
    </source>
</evidence>
<dbReference type="Proteomes" id="UP000245956">
    <property type="component" value="Unassembled WGS sequence"/>
</dbReference>
<dbReference type="AlphaFoldDB" id="A0A2U3ENN7"/>
<dbReference type="InterPro" id="IPR017943">
    <property type="entry name" value="Bactericidal_perm-incr_a/b_dom"/>
</dbReference>
<feature type="region of interest" description="Disordered" evidence="2">
    <location>
        <begin position="866"/>
        <end position="926"/>
    </location>
</feature>
<evidence type="ECO:0000313" key="5">
    <source>
        <dbReference type="Proteomes" id="UP000245956"/>
    </source>
</evidence>
<protein>
    <submittedName>
        <fullName evidence="4">Bactericidal permeability-increasing protein</fullName>
    </submittedName>
</protein>